<dbReference type="AlphaFoldDB" id="A0A5B8A468"/>
<keyword evidence="3" id="KW-1185">Reference proteome</keyword>
<proteinExistence type="predicted"/>
<dbReference type="KEGG" id="hyj:FHG12_12780"/>
<dbReference type="InterPro" id="IPR037401">
    <property type="entry name" value="SnoaL-like"/>
</dbReference>
<accession>A0A5B8A468</accession>
<name>A0A5B8A468_9BACT</name>
<organism evidence="2 3">
    <name type="scientific">Hymenobacter jejuensis</name>
    <dbReference type="NCBI Taxonomy" id="2502781"/>
    <lineage>
        <taxon>Bacteria</taxon>
        <taxon>Pseudomonadati</taxon>
        <taxon>Bacteroidota</taxon>
        <taxon>Cytophagia</taxon>
        <taxon>Cytophagales</taxon>
        <taxon>Hymenobacteraceae</taxon>
        <taxon>Hymenobacter</taxon>
    </lineage>
</organism>
<evidence type="ECO:0000313" key="3">
    <source>
        <dbReference type="Proteomes" id="UP000305398"/>
    </source>
</evidence>
<dbReference type="OrthoDB" id="7869337at2"/>
<protein>
    <submittedName>
        <fullName evidence="2">Nuclear transport factor 2 family protein</fullName>
    </submittedName>
</protein>
<sequence>MNEQQNTQTVQEGYALFGKGDIPNLLNLYTDDVEFIIPGSAETVPFAGVYRGKEQVATFFAKLHDAIDYERFEPQNYIAQGDRLVVLGFSKGKVRATGRTDEEEWAHSFIMQDGKVARFQAYLDTEASMKAFRSNRDMAEF</sequence>
<dbReference type="SUPFAM" id="SSF54427">
    <property type="entry name" value="NTF2-like"/>
    <property type="match status" value="1"/>
</dbReference>
<evidence type="ECO:0000259" key="1">
    <source>
        <dbReference type="Pfam" id="PF12680"/>
    </source>
</evidence>
<gene>
    <name evidence="2" type="ORF">FHG12_12780</name>
</gene>
<dbReference type="Proteomes" id="UP000305398">
    <property type="component" value="Chromosome"/>
</dbReference>
<evidence type="ECO:0000313" key="2">
    <source>
        <dbReference type="EMBL" id="QDA60922.1"/>
    </source>
</evidence>
<dbReference type="PANTHER" id="PTHR41252:SF1">
    <property type="entry name" value="BLR2505 PROTEIN"/>
    <property type="match status" value="1"/>
</dbReference>
<dbReference type="PANTHER" id="PTHR41252">
    <property type="entry name" value="BLR2505 PROTEIN"/>
    <property type="match status" value="1"/>
</dbReference>
<dbReference type="Pfam" id="PF12680">
    <property type="entry name" value="SnoaL_2"/>
    <property type="match status" value="1"/>
</dbReference>
<feature type="domain" description="SnoaL-like" evidence="1">
    <location>
        <begin position="10"/>
        <end position="118"/>
    </location>
</feature>
<dbReference type="InterPro" id="IPR032710">
    <property type="entry name" value="NTF2-like_dom_sf"/>
</dbReference>
<dbReference type="Gene3D" id="3.10.450.50">
    <property type="match status" value="1"/>
</dbReference>
<dbReference type="RefSeq" id="WP_139516096.1">
    <property type="nucleotide sequence ID" value="NZ_CP040896.1"/>
</dbReference>
<reference evidence="2 3" key="1">
    <citation type="submission" date="2019-06" db="EMBL/GenBank/DDBJ databases">
        <authorList>
            <person name="Srinivasan S."/>
        </authorList>
    </citation>
    <scope>NUCLEOTIDE SEQUENCE [LARGE SCALE GENOMIC DNA]</scope>
    <source>
        <strain evidence="2 3">17J68-5</strain>
    </source>
</reference>
<dbReference type="EMBL" id="CP040896">
    <property type="protein sequence ID" value="QDA60922.1"/>
    <property type="molecule type" value="Genomic_DNA"/>
</dbReference>